<dbReference type="Proteomes" id="UP001139409">
    <property type="component" value="Unassembled WGS sequence"/>
</dbReference>
<sequence>MKTKEYNPSELEVNFAIVLEKLKDQIEAGLKGNRIVHIDNHHHDDNPNIRFHTIDNDGDHHEIVVKIIQLPDA</sequence>
<reference evidence="1" key="1">
    <citation type="submission" date="2021-09" db="EMBL/GenBank/DDBJ databases">
        <title>Fulvivirga sp. isolated from coastal sediment.</title>
        <authorList>
            <person name="Yu H."/>
        </authorList>
    </citation>
    <scope>NUCLEOTIDE SEQUENCE</scope>
    <source>
        <strain evidence="1">1062</strain>
    </source>
</reference>
<evidence type="ECO:0000313" key="2">
    <source>
        <dbReference type="Proteomes" id="UP001139409"/>
    </source>
</evidence>
<name>A0A9X1HKQ4_9BACT</name>
<keyword evidence="2" id="KW-1185">Reference proteome</keyword>
<dbReference type="EMBL" id="JAIXNE010000001">
    <property type="protein sequence ID" value="MCA6073671.1"/>
    <property type="molecule type" value="Genomic_DNA"/>
</dbReference>
<evidence type="ECO:0000313" key="1">
    <source>
        <dbReference type="EMBL" id="MCA6073671.1"/>
    </source>
</evidence>
<organism evidence="1 2">
    <name type="scientific">Fulvivirga sedimenti</name>
    <dbReference type="NCBI Taxonomy" id="2879465"/>
    <lineage>
        <taxon>Bacteria</taxon>
        <taxon>Pseudomonadati</taxon>
        <taxon>Bacteroidota</taxon>
        <taxon>Cytophagia</taxon>
        <taxon>Cytophagales</taxon>
        <taxon>Fulvivirgaceae</taxon>
        <taxon>Fulvivirga</taxon>
    </lineage>
</organism>
<accession>A0A9X1HKQ4</accession>
<gene>
    <name evidence="1" type="ORF">LDX50_02275</name>
</gene>
<dbReference type="AlphaFoldDB" id="A0A9X1HKQ4"/>
<proteinExistence type="predicted"/>
<dbReference type="RefSeq" id="WP_225696782.1">
    <property type="nucleotide sequence ID" value="NZ_JAIXNE010000001.1"/>
</dbReference>
<protein>
    <submittedName>
        <fullName evidence="1">Uncharacterized protein</fullName>
    </submittedName>
</protein>
<comment type="caution">
    <text evidence="1">The sequence shown here is derived from an EMBL/GenBank/DDBJ whole genome shotgun (WGS) entry which is preliminary data.</text>
</comment>